<feature type="transmembrane region" description="Helical" evidence="5">
    <location>
        <begin position="68"/>
        <end position="95"/>
    </location>
</feature>
<feature type="transmembrane region" description="Helical" evidence="5">
    <location>
        <begin position="21"/>
        <end position="48"/>
    </location>
</feature>
<name>A0ABU3DFE0_9RHOB</name>
<evidence type="ECO:0000256" key="5">
    <source>
        <dbReference type="SAM" id="Phobius"/>
    </source>
</evidence>
<evidence type="ECO:0000256" key="2">
    <source>
        <dbReference type="ARBA" id="ARBA00022692"/>
    </source>
</evidence>
<reference evidence="6 7" key="1">
    <citation type="submission" date="2023-09" db="EMBL/GenBank/DDBJ databases">
        <authorList>
            <person name="Rey-Velasco X."/>
        </authorList>
    </citation>
    <scope>NUCLEOTIDE SEQUENCE [LARGE SCALE GENOMIC DNA]</scope>
    <source>
        <strain evidence="6 7">F158</strain>
    </source>
</reference>
<keyword evidence="4 5" id="KW-0472">Membrane</keyword>
<evidence type="ECO:0000256" key="4">
    <source>
        <dbReference type="ARBA" id="ARBA00023136"/>
    </source>
</evidence>
<accession>A0ABU3DFE0</accession>
<evidence type="ECO:0000256" key="1">
    <source>
        <dbReference type="ARBA" id="ARBA00004141"/>
    </source>
</evidence>
<feature type="transmembrane region" description="Helical" evidence="5">
    <location>
        <begin position="128"/>
        <end position="146"/>
    </location>
</feature>
<evidence type="ECO:0000313" key="6">
    <source>
        <dbReference type="EMBL" id="MDT0682420.1"/>
    </source>
</evidence>
<organism evidence="6 7">
    <name type="scientific">Tropicimonas omnivorans</name>
    <dbReference type="NCBI Taxonomy" id="3075590"/>
    <lineage>
        <taxon>Bacteria</taxon>
        <taxon>Pseudomonadati</taxon>
        <taxon>Pseudomonadota</taxon>
        <taxon>Alphaproteobacteria</taxon>
        <taxon>Rhodobacterales</taxon>
        <taxon>Roseobacteraceae</taxon>
        <taxon>Tropicimonas</taxon>
    </lineage>
</organism>
<dbReference type="RefSeq" id="WP_311690172.1">
    <property type="nucleotide sequence ID" value="NZ_JAVRHL010000002.1"/>
</dbReference>
<comment type="caution">
    <text evidence="6">The sequence shown here is derived from an EMBL/GenBank/DDBJ whole genome shotgun (WGS) entry which is preliminary data.</text>
</comment>
<dbReference type="InterPro" id="IPR059112">
    <property type="entry name" value="CysZ/EI24"/>
</dbReference>
<proteinExistence type="predicted"/>
<keyword evidence="3 5" id="KW-1133">Transmembrane helix</keyword>
<comment type="subcellular location">
    <subcellularLocation>
        <location evidence="1">Membrane</location>
        <topology evidence="1">Multi-pass membrane protein</topology>
    </subcellularLocation>
</comment>
<feature type="transmembrane region" description="Helical" evidence="5">
    <location>
        <begin position="152"/>
        <end position="171"/>
    </location>
</feature>
<dbReference type="EMBL" id="JAVRHL010000002">
    <property type="protein sequence ID" value="MDT0682420.1"/>
    <property type="molecule type" value="Genomic_DNA"/>
</dbReference>
<gene>
    <name evidence="6" type="ORF">RM543_06980</name>
</gene>
<protein>
    <submittedName>
        <fullName evidence="6">EI24 domain-containing protein</fullName>
    </submittedName>
</protein>
<sequence length="246" mass="27025">MILADFGKALAQMVDRRFLRVLLLGVGLTLLLLAGLYGLTFWLVGWLVPEAISLPYFGEISWVDDVASVASVLLMLVLSVFLMVPVASAFTGLFLEDVAEAVEAEHYPGLPPADGLPWSEALVDSAQFLVLIVAVNAVALTLYFFVGPLAPFLFWAVNGFLLGREYFSMVAMRRLGRSGARAARHRHRLKIWGAGALMAAPLTIPVVNLFIPILGAATFTHLFHRWEGQAARRSDRTAYRDRSRPG</sequence>
<dbReference type="Pfam" id="PF07264">
    <property type="entry name" value="EI24"/>
    <property type="match status" value="1"/>
</dbReference>
<dbReference type="Proteomes" id="UP001265259">
    <property type="component" value="Unassembled WGS sequence"/>
</dbReference>
<feature type="transmembrane region" description="Helical" evidence="5">
    <location>
        <begin position="191"/>
        <end position="217"/>
    </location>
</feature>
<evidence type="ECO:0000313" key="7">
    <source>
        <dbReference type="Proteomes" id="UP001265259"/>
    </source>
</evidence>
<evidence type="ECO:0000256" key="3">
    <source>
        <dbReference type="ARBA" id="ARBA00022989"/>
    </source>
</evidence>
<keyword evidence="7" id="KW-1185">Reference proteome</keyword>
<keyword evidence="2 5" id="KW-0812">Transmembrane</keyword>